<dbReference type="Gene3D" id="3.10.290.70">
    <property type="match status" value="1"/>
</dbReference>
<evidence type="ECO:0000313" key="5">
    <source>
        <dbReference type="Proteomes" id="UP001454036"/>
    </source>
</evidence>
<dbReference type="InterPro" id="IPR022309">
    <property type="entry name" value="Ribosomal_Se8/biogenesis_NSA2"/>
</dbReference>
<dbReference type="AlphaFoldDB" id="A0AAV3P7P9"/>
<comment type="caution">
    <text evidence="4">The sequence shown here is derived from an EMBL/GenBank/DDBJ whole genome shotgun (WGS) entry which is preliminary data.</text>
</comment>
<accession>A0AAV3P7P9</accession>
<sequence>MVYDIARKKGTMVAAEANKSNHVQRKIQNRQKDRNIYSHLEDPFASGRLLAAITSRPAQCGRADGYILEGKELEFYMNKIQRKKGKSAAAA</sequence>
<keyword evidence="3" id="KW-0687">Ribonucleoprotein</keyword>
<reference evidence="4 5" key="1">
    <citation type="submission" date="2024-01" db="EMBL/GenBank/DDBJ databases">
        <title>The complete chloroplast genome sequence of Lithospermum erythrorhizon: insights into the phylogenetic relationship among Boraginaceae species and the maternal lineages of purple gromwells.</title>
        <authorList>
            <person name="Okada T."/>
            <person name="Watanabe K."/>
        </authorList>
    </citation>
    <scope>NUCLEOTIDE SEQUENCE [LARGE SCALE GENOMIC DNA]</scope>
</reference>
<dbReference type="InterPro" id="IPR001047">
    <property type="entry name" value="Ribosomal_eS8"/>
</dbReference>
<proteinExistence type="inferred from homology"/>
<gene>
    <name evidence="4" type="ORF">LIER_06277</name>
</gene>
<evidence type="ECO:0000313" key="4">
    <source>
        <dbReference type="EMBL" id="GAA0146285.1"/>
    </source>
</evidence>
<dbReference type="GO" id="GO:0005840">
    <property type="term" value="C:ribosome"/>
    <property type="evidence" value="ECO:0007669"/>
    <property type="project" value="UniProtKB-KW"/>
</dbReference>
<dbReference type="Proteomes" id="UP001454036">
    <property type="component" value="Unassembled WGS sequence"/>
</dbReference>
<protein>
    <submittedName>
        <fullName evidence="4">Ribosomal protein</fullName>
    </submittedName>
</protein>
<name>A0AAV3P7P9_LITER</name>
<dbReference type="PANTHER" id="PTHR10394">
    <property type="entry name" value="40S RIBOSOMAL PROTEIN S8"/>
    <property type="match status" value="1"/>
</dbReference>
<dbReference type="GO" id="GO:0003735">
    <property type="term" value="F:structural constituent of ribosome"/>
    <property type="evidence" value="ECO:0007669"/>
    <property type="project" value="InterPro"/>
</dbReference>
<comment type="similarity">
    <text evidence="1">Belongs to the eukaryotic ribosomal protein eS8 family.</text>
</comment>
<dbReference type="EMBL" id="BAABME010000906">
    <property type="protein sequence ID" value="GAA0146285.1"/>
    <property type="molecule type" value="Genomic_DNA"/>
</dbReference>
<evidence type="ECO:0000256" key="2">
    <source>
        <dbReference type="ARBA" id="ARBA00022980"/>
    </source>
</evidence>
<dbReference type="GO" id="GO:0006412">
    <property type="term" value="P:translation"/>
    <property type="evidence" value="ECO:0007669"/>
    <property type="project" value="InterPro"/>
</dbReference>
<dbReference type="Pfam" id="PF01201">
    <property type="entry name" value="Ribosomal_S8e"/>
    <property type="match status" value="1"/>
</dbReference>
<organism evidence="4 5">
    <name type="scientific">Lithospermum erythrorhizon</name>
    <name type="common">Purple gromwell</name>
    <name type="synonym">Lithospermum officinale var. erythrorhizon</name>
    <dbReference type="NCBI Taxonomy" id="34254"/>
    <lineage>
        <taxon>Eukaryota</taxon>
        <taxon>Viridiplantae</taxon>
        <taxon>Streptophyta</taxon>
        <taxon>Embryophyta</taxon>
        <taxon>Tracheophyta</taxon>
        <taxon>Spermatophyta</taxon>
        <taxon>Magnoliopsida</taxon>
        <taxon>eudicotyledons</taxon>
        <taxon>Gunneridae</taxon>
        <taxon>Pentapetalae</taxon>
        <taxon>asterids</taxon>
        <taxon>lamiids</taxon>
        <taxon>Boraginales</taxon>
        <taxon>Boraginaceae</taxon>
        <taxon>Boraginoideae</taxon>
        <taxon>Lithospermeae</taxon>
        <taxon>Lithospermum</taxon>
    </lineage>
</organism>
<evidence type="ECO:0000256" key="3">
    <source>
        <dbReference type="ARBA" id="ARBA00023274"/>
    </source>
</evidence>
<evidence type="ECO:0000256" key="1">
    <source>
        <dbReference type="ARBA" id="ARBA00005257"/>
    </source>
</evidence>
<keyword evidence="5" id="KW-1185">Reference proteome</keyword>
<keyword evidence="2 4" id="KW-0689">Ribosomal protein</keyword>
<dbReference type="GO" id="GO:1990904">
    <property type="term" value="C:ribonucleoprotein complex"/>
    <property type="evidence" value="ECO:0007669"/>
    <property type="project" value="UniProtKB-KW"/>
</dbReference>